<accession>A0ABQ1I724</accession>
<keyword evidence="9 11" id="KW-0482">Metalloprotease</keyword>
<keyword evidence="8 11" id="KW-1133">Transmembrane helix</keyword>
<dbReference type="Pfam" id="PF01435">
    <property type="entry name" value="Peptidase_M48"/>
    <property type="match status" value="1"/>
</dbReference>
<proteinExistence type="inferred from homology"/>
<keyword evidence="3 11" id="KW-0645">Protease</keyword>
<dbReference type="CDD" id="cd07340">
    <property type="entry name" value="M48B_Htpx_like"/>
    <property type="match status" value="1"/>
</dbReference>
<evidence type="ECO:0000256" key="3">
    <source>
        <dbReference type="ARBA" id="ARBA00022670"/>
    </source>
</evidence>
<comment type="caution">
    <text evidence="14">The sequence shown here is derived from an EMBL/GenBank/DDBJ whole genome shotgun (WGS) entry which is preliminary data.</text>
</comment>
<evidence type="ECO:0000256" key="11">
    <source>
        <dbReference type="HAMAP-Rule" id="MF_00188"/>
    </source>
</evidence>
<dbReference type="EMBL" id="BMDZ01000001">
    <property type="protein sequence ID" value="GGB23328.1"/>
    <property type="molecule type" value="Genomic_DNA"/>
</dbReference>
<evidence type="ECO:0000256" key="8">
    <source>
        <dbReference type="ARBA" id="ARBA00022989"/>
    </source>
</evidence>
<keyword evidence="7 11" id="KW-0862">Zinc</keyword>
<evidence type="ECO:0000256" key="7">
    <source>
        <dbReference type="ARBA" id="ARBA00022833"/>
    </source>
</evidence>
<dbReference type="Gene3D" id="3.30.2010.10">
    <property type="entry name" value="Metalloproteases ('zincins'), catalytic domain"/>
    <property type="match status" value="1"/>
</dbReference>
<keyword evidence="10 11" id="KW-0472">Membrane</keyword>
<gene>
    <name evidence="11" type="primary">htpX</name>
    <name evidence="14" type="ORF">GCM10011505_00670</name>
</gene>
<name>A0ABQ1I724_9PROT</name>
<comment type="cofactor">
    <cofactor evidence="11">
        <name>Zn(2+)</name>
        <dbReference type="ChEBI" id="CHEBI:29105"/>
    </cofactor>
    <text evidence="11">Binds 1 zinc ion per subunit.</text>
</comment>
<feature type="transmembrane region" description="Helical" evidence="11">
    <location>
        <begin position="41"/>
        <end position="63"/>
    </location>
</feature>
<feature type="transmembrane region" description="Helical" evidence="11">
    <location>
        <begin position="206"/>
        <end position="228"/>
    </location>
</feature>
<feature type="binding site" evidence="11">
    <location>
        <position position="284"/>
    </location>
    <ligand>
        <name>Zn(2+)</name>
        <dbReference type="ChEBI" id="CHEBI:29105"/>
        <note>catalytic</note>
    </ligand>
</feature>
<dbReference type="EC" id="3.4.24.-" evidence="11"/>
<evidence type="ECO:0000313" key="15">
    <source>
        <dbReference type="Proteomes" id="UP000603352"/>
    </source>
</evidence>
<keyword evidence="2 11" id="KW-1003">Cell membrane</keyword>
<evidence type="ECO:0000256" key="9">
    <source>
        <dbReference type="ARBA" id="ARBA00023049"/>
    </source>
</evidence>
<dbReference type="InterPro" id="IPR022919">
    <property type="entry name" value="Pept_M48_protease_HtpX"/>
</dbReference>
<feature type="domain" description="Peptidase M48" evidence="13">
    <location>
        <begin position="130"/>
        <end position="367"/>
    </location>
</feature>
<comment type="similarity">
    <text evidence="1 11">Belongs to the peptidase M48B family.</text>
</comment>
<organism evidence="14 15">
    <name type="scientific">Tistrella bauzanensis</name>
    <dbReference type="NCBI Taxonomy" id="657419"/>
    <lineage>
        <taxon>Bacteria</taxon>
        <taxon>Pseudomonadati</taxon>
        <taxon>Pseudomonadota</taxon>
        <taxon>Alphaproteobacteria</taxon>
        <taxon>Geminicoccales</taxon>
        <taxon>Geminicoccaceae</taxon>
        <taxon>Tistrella</taxon>
    </lineage>
</organism>
<comment type="subcellular location">
    <subcellularLocation>
        <location evidence="11">Cell membrane</location>
        <topology evidence="11">Multi-pass membrane protein</topology>
    </subcellularLocation>
</comment>
<evidence type="ECO:0000256" key="2">
    <source>
        <dbReference type="ARBA" id="ARBA00022475"/>
    </source>
</evidence>
<keyword evidence="6 11" id="KW-0378">Hydrolase</keyword>
<dbReference type="RefSeq" id="WP_229707712.1">
    <property type="nucleotide sequence ID" value="NZ_BMDZ01000001.1"/>
</dbReference>
<keyword evidence="4 11" id="KW-0812">Transmembrane</keyword>
<feature type="binding site" evidence="11">
    <location>
        <position position="198"/>
    </location>
    <ligand>
        <name>Zn(2+)</name>
        <dbReference type="ChEBI" id="CHEBI:29105"/>
        <note>catalytic</note>
    </ligand>
</feature>
<feature type="region of interest" description="Disordered" evidence="12">
    <location>
        <begin position="1"/>
        <end position="22"/>
    </location>
</feature>
<keyword evidence="5 11" id="KW-0479">Metal-binding</keyword>
<evidence type="ECO:0000259" key="13">
    <source>
        <dbReference type="Pfam" id="PF01435"/>
    </source>
</evidence>
<evidence type="ECO:0000256" key="12">
    <source>
        <dbReference type="SAM" id="MobiDB-lite"/>
    </source>
</evidence>
<dbReference type="HAMAP" id="MF_00188">
    <property type="entry name" value="Pept_M48_protease_HtpX"/>
    <property type="match status" value="1"/>
</dbReference>
<feature type="binding site" evidence="11">
    <location>
        <position position="194"/>
    </location>
    <ligand>
        <name>Zn(2+)</name>
        <dbReference type="ChEBI" id="CHEBI:29105"/>
        <note>catalytic</note>
    </ligand>
</feature>
<dbReference type="InterPro" id="IPR001915">
    <property type="entry name" value="Peptidase_M48"/>
</dbReference>
<evidence type="ECO:0000256" key="1">
    <source>
        <dbReference type="ARBA" id="ARBA00009779"/>
    </source>
</evidence>
<keyword evidence="15" id="KW-1185">Reference proteome</keyword>
<evidence type="ECO:0000256" key="10">
    <source>
        <dbReference type="ARBA" id="ARBA00023136"/>
    </source>
</evidence>
<dbReference type="InterPro" id="IPR050083">
    <property type="entry name" value="HtpX_protease"/>
</dbReference>
<evidence type="ECO:0000256" key="4">
    <source>
        <dbReference type="ARBA" id="ARBA00022692"/>
    </source>
</evidence>
<feature type="transmembrane region" description="Helical" evidence="11">
    <location>
        <begin position="83"/>
        <end position="109"/>
    </location>
</feature>
<reference evidence="15" key="1">
    <citation type="journal article" date="2019" name="Int. J. Syst. Evol. Microbiol.">
        <title>The Global Catalogue of Microorganisms (GCM) 10K type strain sequencing project: providing services to taxonomists for standard genome sequencing and annotation.</title>
        <authorList>
            <consortium name="The Broad Institute Genomics Platform"/>
            <consortium name="The Broad Institute Genome Sequencing Center for Infectious Disease"/>
            <person name="Wu L."/>
            <person name="Ma J."/>
        </authorList>
    </citation>
    <scope>NUCLEOTIDE SEQUENCE [LARGE SCALE GENOMIC DNA]</scope>
    <source>
        <strain evidence="15">CGMCC 1.10188</strain>
    </source>
</reference>
<evidence type="ECO:0000313" key="14">
    <source>
        <dbReference type="EMBL" id="GGB23328.1"/>
    </source>
</evidence>
<dbReference type="PANTHER" id="PTHR43221:SF2">
    <property type="entry name" value="PROTEASE HTPX HOMOLOG"/>
    <property type="match status" value="1"/>
</dbReference>
<feature type="transmembrane region" description="Helical" evidence="11">
    <location>
        <begin position="248"/>
        <end position="272"/>
    </location>
</feature>
<dbReference type="PANTHER" id="PTHR43221">
    <property type="entry name" value="PROTEASE HTPX"/>
    <property type="match status" value="1"/>
</dbReference>
<evidence type="ECO:0000256" key="6">
    <source>
        <dbReference type="ARBA" id="ARBA00022801"/>
    </source>
</evidence>
<protein>
    <recommendedName>
        <fullName evidence="11">Protease HtpX homolog</fullName>
        <ecNumber evidence="11">3.4.24.-</ecNumber>
    </recommendedName>
</protein>
<evidence type="ECO:0000256" key="5">
    <source>
        <dbReference type="ARBA" id="ARBA00022723"/>
    </source>
</evidence>
<dbReference type="Proteomes" id="UP000603352">
    <property type="component" value="Unassembled WGS sequence"/>
</dbReference>
<sequence>MAMNDVAAAEQADDVPRPIEGPRIDRTDFASAIRANRRRSLMICAGLTLLGVVLGYLVGFVILPPDNLAAAGAEQTGWVGDDAWLLTGGGAVGAAVMAAAGGLWSVLALTRGDRMALSIAGARDADPVAHRRLHNVVEEMALAAGLPKPRVMVIDTDMPNAFAAGLRPERGTIAVTRGLMERLSRDQLQAVVAHEMGHLANGDSRYMVVVSVVVGLIVIVASIARSMARFGALSGGSGRGRGSDRGGGGGNAALVVIALVLMLVAFLAPLAAQMMKFALSRQREYLADATAVKLTRNPQAMIGALDQLDRAAAETSRAAPVSARALEALWIVNPLDGPGESGRRRRPAGLFSTHPAIEDRIDRIRAMA</sequence>
<feature type="active site" evidence="11">
    <location>
        <position position="195"/>
    </location>
</feature>